<dbReference type="EMBL" id="JAAQPH010000001">
    <property type="protein sequence ID" value="NIA67181.1"/>
    <property type="molecule type" value="Genomic_DNA"/>
</dbReference>
<evidence type="ECO:0000313" key="2">
    <source>
        <dbReference type="Proteomes" id="UP000761264"/>
    </source>
</evidence>
<dbReference type="Proteomes" id="UP000761264">
    <property type="component" value="Unassembled WGS sequence"/>
</dbReference>
<dbReference type="RefSeq" id="WP_167220472.1">
    <property type="nucleotide sequence ID" value="NZ_JAAQPH010000001.1"/>
</dbReference>
<accession>A0A967C4L0</accession>
<protein>
    <submittedName>
        <fullName evidence="1">Uncharacterized protein</fullName>
    </submittedName>
</protein>
<gene>
    <name evidence="1" type="ORF">HBA54_01090</name>
</gene>
<reference evidence="1" key="1">
    <citation type="submission" date="2020-03" db="EMBL/GenBank/DDBJ databases">
        <title>Genome of Pelagibius litoralis DSM 21314T.</title>
        <authorList>
            <person name="Wang G."/>
        </authorList>
    </citation>
    <scope>NUCLEOTIDE SEQUENCE</scope>
    <source>
        <strain evidence="1">DSM 21314</strain>
    </source>
</reference>
<sequence length="82" mass="9013">MSMHTLNELTIHRARVLREQDQLDRSAAEASVSDLDDEIITRPATTPDEGIAKLELARDLAAIDGCPNVVKLIEGALLVLRH</sequence>
<name>A0A967C4L0_9PROT</name>
<evidence type="ECO:0000313" key="1">
    <source>
        <dbReference type="EMBL" id="NIA67181.1"/>
    </source>
</evidence>
<proteinExistence type="predicted"/>
<comment type="caution">
    <text evidence="1">The sequence shown here is derived from an EMBL/GenBank/DDBJ whole genome shotgun (WGS) entry which is preliminary data.</text>
</comment>
<keyword evidence="2" id="KW-1185">Reference proteome</keyword>
<dbReference type="AlphaFoldDB" id="A0A967C4L0"/>
<organism evidence="1 2">
    <name type="scientific">Pelagibius litoralis</name>
    <dbReference type="NCBI Taxonomy" id="374515"/>
    <lineage>
        <taxon>Bacteria</taxon>
        <taxon>Pseudomonadati</taxon>
        <taxon>Pseudomonadota</taxon>
        <taxon>Alphaproteobacteria</taxon>
        <taxon>Rhodospirillales</taxon>
        <taxon>Rhodovibrionaceae</taxon>
        <taxon>Pelagibius</taxon>
    </lineage>
</organism>